<dbReference type="InterPro" id="IPR002397">
    <property type="entry name" value="Cyt_P450_B"/>
</dbReference>
<name>A0ABV3LXJ6_9ACTN</name>
<dbReference type="PANTHER" id="PTHR46696">
    <property type="entry name" value="P450, PUTATIVE (EUROFUNG)-RELATED"/>
    <property type="match status" value="1"/>
</dbReference>
<keyword evidence="5" id="KW-1185">Reference proteome</keyword>
<evidence type="ECO:0000256" key="1">
    <source>
        <dbReference type="ARBA" id="ARBA00010617"/>
    </source>
</evidence>
<protein>
    <submittedName>
        <fullName evidence="4">Cytochrome P450</fullName>
    </submittedName>
</protein>
<sequence length="417" mass="45342">MSHAAATIDPHPTGPSAPASGCPYQSGSGTTTDPCRDYLGLREEEPVRWDEDLELWFVTGFGAATELLRHPALSSAWPERGSTPLHAAAGGAGGDGARTSGLVRKWFMFNDNPAHHRARKLVAPLFSAERVAAHQPFIEGLVAELLAADGDSLEIMEGLAIPLSGRVICRILGLDAALAPHLEPWALDVAALLVADYLPEVVSRGHAALQDMTALIDRALEGELPEGSALHLLRQAHRDGEIELQDVWATATFLIYAGFETTSTFIGKAVRSILHTNSWERLREADMGLAVEELLRFDTSVQQVARLATETFEVGGQKIAAGDLVLIMLGTANRDGEVFDRPDHLDHDRRIRRHLGFGFGAHYCLGAGLARLEARIALEGLRDKWETLRFLEPPRTRSHFGITALEHLVVTGAQARP</sequence>
<keyword evidence="2" id="KW-0560">Oxidoreductase</keyword>
<feature type="region of interest" description="Disordered" evidence="3">
    <location>
        <begin position="1"/>
        <end position="37"/>
    </location>
</feature>
<keyword evidence="2" id="KW-0408">Iron</keyword>
<dbReference type="PRINTS" id="PR00359">
    <property type="entry name" value="BP450"/>
</dbReference>
<evidence type="ECO:0000313" key="4">
    <source>
        <dbReference type="EMBL" id="MEW2364186.1"/>
    </source>
</evidence>
<comment type="caution">
    <text evidence="4">The sequence shown here is derived from an EMBL/GenBank/DDBJ whole genome shotgun (WGS) entry which is preliminary data.</text>
</comment>
<dbReference type="PRINTS" id="PR00385">
    <property type="entry name" value="P450"/>
</dbReference>
<evidence type="ECO:0000313" key="5">
    <source>
        <dbReference type="Proteomes" id="UP001553843"/>
    </source>
</evidence>
<dbReference type="Pfam" id="PF00067">
    <property type="entry name" value="p450"/>
    <property type="match status" value="1"/>
</dbReference>
<dbReference type="Gene3D" id="1.10.630.10">
    <property type="entry name" value="Cytochrome P450"/>
    <property type="match status" value="1"/>
</dbReference>
<accession>A0ABV3LXJ6</accession>
<proteinExistence type="inferred from homology"/>
<dbReference type="RefSeq" id="WP_359779856.1">
    <property type="nucleotide sequence ID" value="NZ_JBEYRR010000007.1"/>
</dbReference>
<reference evidence="4 5" key="1">
    <citation type="submission" date="2024-06" db="EMBL/GenBank/DDBJ databases">
        <title>The Natural Products Discovery Center: Release of the First 8490 Sequenced Strains for Exploring Actinobacteria Biosynthetic Diversity.</title>
        <authorList>
            <person name="Kalkreuter E."/>
            <person name="Kautsar S.A."/>
            <person name="Yang D."/>
            <person name="Bader C.D."/>
            <person name="Teijaro C.N."/>
            <person name="Fluegel L."/>
            <person name="Davis C.M."/>
            <person name="Simpson J.R."/>
            <person name="Lauterbach L."/>
            <person name="Steele A.D."/>
            <person name="Gui C."/>
            <person name="Meng S."/>
            <person name="Li G."/>
            <person name="Viehrig K."/>
            <person name="Ye F."/>
            <person name="Su P."/>
            <person name="Kiefer A.F."/>
            <person name="Nichols A."/>
            <person name="Cepeda A.J."/>
            <person name="Yan W."/>
            <person name="Fan B."/>
            <person name="Jiang Y."/>
            <person name="Adhikari A."/>
            <person name="Zheng C.-J."/>
            <person name="Schuster L."/>
            <person name="Cowan T.M."/>
            <person name="Smanski M.J."/>
            <person name="Chevrette M.G."/>
            <person name="De Carvalho L.P.S."/>
            <person name="Shen B."/>
        </authorList>
    </citation>
    <scope>NUCLEOTIDE SEQUENCE [LARGE SCALE GENOMIC DNA]</scope>
    <source>
        <strain evidence="4 5">NPDC047833</strain>
    </source>
</reference>
<evidence type="ECO:0000256" key="3">
    <source>
        <dbReference type="SAM" id="MobiDB-lite"/>
    </source>
</evidence>
<dbReference type="InterPro" id="IPR001128">
    <property type="entry name" value="Cyt_P450"/>
</dbReference>
<keyword evidence="2" id="KW-0349">Heme</keyword>
<dbReference type="EMBL" id="JBEYRS010000007">
    <property type="protein sequence ID" value="MEW2364186.1"/>
    <property type="molecule type" value="Genomic_DNA"/>
</dbReference>
<dbReference type="PROSITE" id="PS00086">
    <property type="entry name" value="CYTOCHROME_P450"/>
    <property type="match status" value="1"/>
</dbReference>
<dbReference type="PANTHER" id="PTHR46696:SF1">
    <property type="entry name" value="CYTOCHROME P450 YJIB-RELATED"/>
    <property type="match status" value="1"/>
</dbReference>
<dbReference type="SUPFAM" id="SSF48264">
    <property type="entry name" value="Cytochrome P450"/>
    <property type="match status" value="1"/>
</dbReference>
<gene>
    <name evidence="4" type="ORF">AB0887_19880</name>
</gene>
<dbReference type="Proteomes" id="UP001553843">
    <property type="component" value="Unassembled WGS sequence"/>
</dbReference>
<keyword evidence="2" id="KW-0503">Monooxygenase</keyword>
<keyword evidence="2" id="KW-0479">Metal-binding</keyword>
<evidence type="ECO:0000256" key="2">
    <source>
        <dbReference type="RuleBase" id="RU000461"/>
    </source>
</evidence>
<dbReference type="InterPro" id="IPR036396">
    <property type="entry name" value="Cyt_P450_sf"/>
</dbReference>
<feature type="compositionally biased region" description="Polar residues" evidence="3">
    <location>
        <begin position="23"/>
        <end position="33"/>
    </location>
</feature>
<comment type="similarity">
    <text evidence="1 2">Belongs to the cytochrome P450 family.</text>
</comment>
<dbReference type="InterPro" id="IPR017972">
    <property type="entry name" value="Cyt_P450_CS"/>
</dbReference>
<organism evidence="4 5">
    <name type="scientific">Streptomyces huasconensis</name>
    <dbReference type="NCBI Taxonomy" id="1854574"/>
    <lineage>
        <taxon>Bacteria</taxon>
        <taxon>Bacillati</taxon>
        <taxon>Actinomycetota</taxon>
        <taxon>Actinomycetes</taxon>
        <taxon>Kitasatosporales</taxon>
        <taxon>Streptomycetaceae</taxon>
        <taxon>Streptomyces</taxon>
    </lineage>
</organism>